<dbReference type="AlphaFoldDB" id="A0A482V8I7"/>
<keyword evidence="3" id="KW-1185">Reference proteome</keyword>
<dbReference type="GO" id="GO:0005886">
    <property type="term" value="C:plasma membrane"/>
    <property type="evidence" value="ECO:0007669"/>
    <property type="project" value="TreeGrafter"/>
</dbReference>
<dbReference type="EMBL" id="QDEB01127549">
    <property type="protein sequence ID" value="RZB39538.1"/>
    <property type="molecule type" value="Genomic_DNA"/>
</dbReference>
<reference evidence="2 3" key="1">
    <citation type="submission" date="2017-03" db="EMBL/GenBank/DDBJ databases">
        <title>Genome of the blue death feigning beetle - Asbolus verrucosus.</title>
        <authorList>
            <person name="Rider S.D."/>
        </authorList>
    </citation>
    <scope>NUCLEOTIDE SEQUENCE [LARGE SCALE GENOMIC DNA]</scope>
    <source>
        <strain evidence="2">Butters</strain>
        <tissue evidence="2">Head and leg muscle</tissue>
    </source>
</reference>
<dbReference type="Proteomes" id="UP000292052">
    <property type="component" value="Unassembled WGS sequence"/>
</dbReference>
<dbReference type="PANTHER" id="PTHR11686:SF72">
    <property type="entry name" value="GAMMA-GLUTAMYL TRANSPEPTIDASE, ISOFORM A"/>
    <property type="match status" value="1"/>
</dbReference>
<proteinExistence type="predicted"/>
<dbReference type="SUPFAM" id="SSF56235">
    <property type="entry name" value="N-terminal nucleophile aminohydrolases (Ntn hydrolases)"/>
    <property type="match status" value="1"/>
</dbReference>
<dbReference type="PANTHER" id="PTHR11686">
    <property type="entry name" value="GAMMA GLUTAMYL TRANSPEPTIDASE"/>
    <property type="match status" value="1"/>
</dbReference>
<dbReference type="InterPro" id="IPR000101">
    <property type="entry name" value="GGT_peptidase"/>
</dbReference>
<dbReference type="GO" id="GO:0006751">
    <property type="term" value="P:glutathione catabolic process"/>
    <property type="evidence" value="ECO:0007669"/>
    <property type="project" value="InterPro"/>
</dbReference>
<evidence type="ECO:0000256" key="1">
    <source>
        <dbReference type="PIRSR" id="PIRSR600101-2"/>
    </source>
</evidence>
<name>A0A482V8I7_ASBVE</name>
<evidence type="ECO:0000313" key="2">
    <source>
        <dbReference type="EMBL" id="RZB39538.1"/>
    </source>
</evidence>
<protein>
    <submittedName>
        <fullName evidence="2">G glu transpept domain containing protein</fullName>
    </submittedName>
</protein>
<dbReference type="PRINTS" id="PR01210">
    <property type="entry name" value="GGTRANSPTASE"/>
</dbReference>
<dbReference type="GO" id="GO:0036374">
    <property type="term" value="F:glutathione hydrolase activity"/>
    <property type="evidence" value="ECO:0007669"/>
    <property type="project" value="InterPro"/>
</dbReference>
<dbReference type="OrthoDB" id="1081007at2759"/>
<evidence type="ECO:0000313" key="3">
    <source>
        <dbReference type="Proteomes" id="UP000292052"/>
    </source>
</evidence>
<comment type="caution">
    <text evidence="2">The sequence shown here is derived from an EMBL/GenBank/DDBJ whole genome shotgun (WGS) entry which is preliminary data.</text>
</comment>
<dbReference type="InterPro" id="IPR029055">
    <property type="entry name" value="Ntn_hydrolases_N"/>
</dbReference>
<gene>
    <name evidence="2" type="ORF">BDFB_012905</name>
</gene>
<feature type="non-terminal residue" evidence="2">
    <location>
        <position position="260"/>
    </location>
</feature>
<feature type="binding site" evidence="1">
    <location>
        <position position="59"/>
    </location>
    <ligand>
        <name>L-glutamate</name>
        <dbReference type="ChEBI" id="CHEBI:29985"/>
    </ligand>
</feature>
<accession>A0A482V8I7</accession>
<sequence length="260" mass="28182">MCALVGSSILKKGGSAVDAAIASLFCEGVSLPHCAGLGGGFLMTIYIKESGTVETLNARETAPGLATEDMFDGDESLSTKGGLAVAIPGELRGYWEAYKKYGGKVPWRDLVQPTIDLCKNGILVTEFLASVYSSQQNQLYKDPILRETFINPATNETYKLNEYVKRPRLAKTLELIAKQGADVLYNGSLTKGFVADIKAKGGIITEEDINNYKVEWKEPIKIDMPFNQVLYTSPLPGSGVILGFIMNILNGFLNNADPLS</sequence>
<dbReference type="STRING" id="1661398.A0A482V8I7"/>
<dbReference type="Pfam" id="PF01019">
    <property type="entry name" value="G_glu_transpept"/>
    <property type="match status" value="1"/>
</dbReference>
<organism evidence="2 3">
    <name type="scientific">Asbolus verrucosus</name>
    <name type="common">Desert ironclad beetle</name>
    <dbReference type="NCBI Taxonomy" id="1661398"/>
    <lineage>
        <taxon>Eukaryota</taxon>
        <taxon>Metazoa</taxon>
        <taxon>Ecdysozoa</taxon>
        <taxon>Arthropoda</taxon>
        <taxon>Hexapoda</taxon>
        <taxon>Insecta</taxon>
        <taxon>Pterygota</taxon>
        <taxon>Neoptera</taxon>
        <taxon>Endopterygota</taxon>
        <taxon>Coleoptera</taxon>
        <taxon>Polyphaga</taxon>
        <taxon>Cucujiformia</taxon>
        <taxon>Tenebrionidae</taxon>
        <taxon>Pimeliinae</taxon>
        <taxon>Asbolus</taxon>
    </lineage>
</organism>